<reference evidence="2" key="1">
    <citation type="journal article" date="2022" name="Mol. Ecol. Resour.">
        <title>The genomes of chicory, endive, great burdock and yacon provide insights into Asteraceae palaeo-polyploidization history and plant inulin production.</title>
        <authorList>
            <person name="Fan W."/>
            <person name="Wang S."/>
            <person name="Wang H."/>
            <person name="Wang A."/>
            <person name="Jiang F."/>
            <person name="Liu H."/>
            <person name="Zhao H."/>
            <person name="Xu D."/>
            <person name="Zhang Y."/>
        </authorList>
    </citation>
    <scope>NUCLEOTIDE SEQUENCE [LARGE SCALE GENOMIC DNA]</scope>
    <source>
        <strain evidence="2">cv. Yunnan</strain>
    </source>
</reference>
<keyword evidence="2" id="KW-1185">Reference proteome</keyword>
<dbReference type="EMBL" id="CM042032">
    <property type="protein sequence ID" value="KAI3777028.1"/>
    <property type="molecule type" value="Genomic_DNA"/>
</dbReference>
<reference evidence="1 2" key="2">
    <citation type="journal article" date="2022" name="Mol. Ecol. Resour.">
        <title>The genomes of chicory, endive, great burdock and yacon provide insights into Asteraceae paleo-polyploidization history and plant inulin production.</title>
        <authorList>
            <person name="Fan W."/>
            <person name="Wang S."/>
            <person name="Wang H."/>
            <person name="Wang A."/>
            <person name="Jiang F."/>
            <person name="Liu H."/>
            <person name="Zhao H."/>
            <person name="Xu D."/>
            <person name="Zhang Y."/>
        </authorList>
    </citation>
    <scope>NUCLEOTIDE SEQUENCE [LARGE SCALE GENOMIC DNA]</scope>
    <source>
        <strain evidence="2">cv. Yunnan</strain>
        <tissue evidence="1">Leaves</tissue>
    </source>
</reference>
<dbReference type="Proteomes" id="UP001056120">
    <property type="component" value="Linkage Group LG15"/>
</dbReference>
<proteinExistence type="predicted"/>
<sequence length="87" mass="9895">MVVAIKRFNASSSQGFHEFQTEIALLSRLRHVHLLSMIGYCEDKGEMGVNDIAVWGLEFALELQEAAEKQDSHDETMPENQEIPFVM</sequence>
<evidence type="ECO:0000313" key="2">
    <source>
        <dbReference type="Proteomes" id="UP001056120"/>
    </source>
</evidence>
<evidence type="ECO:0000313" key="1">
    <source>
        <dbReference type="EMBL" id="KAI3777028.1"/>
    </source>
</evidence>
<gene>
    <name evidence="1" type="ORF">L1987_46821</name>
</gene>
<name>A0ACB9G1G2_9ASTR</name>
<organism evidence="1 2">
    <name type="scientific">Smallanthus sonchifolius</name>
    <dbReference type="NCBI Taxonomy" id="185202"/>
    <lineage>
        <taxon>Eukaryota</taxon>
        <taxon>Viridiplantae</taxon>
        <taxon>Streptophyta</taxon>
        <taxon>Embryophyta</taxon>
        <taxon>Tracheophyta</taxon>
        <taxon>Spermatophyta</taxon>
        <taxon>Magnoliopsida</taxon>
        <taxon>eudicotyledons</taxon>
        <taxon>Gunneridae</taxon>
        <taxon>Pentapetalae</taxon>
        <taxon>asterids</taxon>
        <taxon>campanulids</taxon>
        <taxon>Asterales</taxon>
        <taxon>Asteraceae</taxon>
        <taxon>Asteroideae</taxon>
        <taxon>Heliantheae alliance</taxon>
        <taxon>Millerieae</taxon>
        <taxon>Smallanthus</taxon>
    </lineage>
</organism>
<accession>A0ACB9G1G2</accession>
<comment type="caution">
    <text evidence="1">The sequence shown here is derived from an EMBL/GenBank/DDBJ whole genome shotgun (WGS) entry which is preliminary data.</text>
</comment>
<protein>
    <submittedName>
        <fullName evidence="1">Uncharacterized protein</fullName>
    </submittedName>
</protein>